<accession>A0A2M8Z704</accession>
<protein>
    <submittedName>
        <fullName evidence="1">Uncharacterized protein</fullName>
    </submittedName>
</protein>
<dbReference type="EMBL" id="PGET01000001">
    <property type="protein sequence ID" value="PJJ29211.1"/>
    <property type="molecule type" value="Genomic_DNA"/>
</dbReference>
<proteinExistence type="predicted"/>
<dbReference type="AlphaFoldDB" id="A0A2M8Z704"/>
<evidence type="ECO:0000313" key="2">
    <source>
        <dbReference type="Proteomes" id="UP000231092"/>
    </source>
</evidence>
<comment type="caution">
    <text evidence="1">The sequence shown here is derived from an EMBL/GenBank/DDBJ whole genome shotgun (WGS) entry which is preliminary data.</text>
</comment>
<gene>
    <name evidence="1" type="ORF">H171_2749</name>
</gene>
<reference evidence="1 2" key="1">
    <citation type="submission" date="2017-11" db="EMBL/GenBank/DDBJ databases">
        <title>Understudied soil microbes with underappreciated capabilities: Untangling the Clostridium saccharolyticum group.</title>
        <authorList>
            <person name="Leschine S."/>
        </authorList>
    </citation>
    <scope>NUCLEOTIDE SEQUENCE [LARGE SCALE GENOMIC DNA]</scope>
    <source>
        <strain evidence="1 2">18A</strain>
    </source>
</reference>
<dbReference type="Proteomes" id="UP000231092">
    <property type="component" value="Unassembled WGS sequence"/>
</dbReference>
<name>A0A2M8Z704_9FIRM</name>
<organism evidence="1 2">
    <name type="scientific">[Clostridium] celerecrescens 18A</name>
    <dbReference type="NCBI Taxonomy" id="1286362"/>
    <lineage>
        <taxon>Bacteria</taxon>
        <taxon>Bacillati</taxon>
        <taxon>Bacillota</taxon>
        <taxon>Clostridia</taxon>
        <taxon>Lachnospirales</taxon>
        <taxon>Lachnospiraceae</taxon>
        <taxon>Lacrimispora</taxon>
    </lineage>
</organism>
<sequence length="202" mass="24053">MVTGYSFYFEIMAFEGAVTEDIKKGYWITQIMEYTLLPDWGYLHPYRDRIGYKIDGFKNYQPQDMQLEDIKSRIQDDMERYIIPELAQVENFSDWERKQKEWIQRGSSERIRLLRYFTMAHSLAATSGNLPHFLGARRQLELPIETIRNNSVLYHQIQETSPWPEKDDWNFIISVLDAEETALAQVTEEQLNSQIDCESWFC</sequence>
<evidence type="ECO:0000313" key="1">
    <source>
        <dbReference type="EMBL" id="PJJ29211.1"/>
    </source>
</evidence>